<evidence type="ECO:0000256" key="3">
    <source>
        <dbReference type="ARBA" id="ARBA00022448"/>
    </source>
</evidence>
<dbReference type="RefSeq" id="WP_006871505.1">
    <property type="nucleotide sequence ID" value="NZ_JH413831.1"/>
</dbReference>
<dbReference type="eggNOG" id="COG0842">
    <property type="taxonomic scope" value="Bacteria"/>
</dbReference>
<evidence type="ECO:0000256" key="2">
    <source>
        <dbReference type="ARBA" id="ARBA00007783"/>
    </source>
</evidence>
<dbReference type="PANTHER" id="PTHR30294">
    <property type="entry name" value="MEMBRANE COMPONENT OF ABC TRANSPORTER YHHJ-RELATED"/>
    <property type="match status" value="1"/>
</dbReference>
<gene>
    <name evidence="10" type="ORF">LDG_7601</name>
</gene>
<evidence type="ECO:0000256" key="5">
    <source>
        <dbReference type="ARBA" id="ARBA00022692"/>
    </source>
</evidence>
<dbReference type="InParanoid" id="G9EQQ0"/>
<feature type="transmembrane region" description="Helical" evidence="8">
    <location>
        <begin position="256"/>
        <end position="279"/>
    </location>
</feature>
<name>G9EQQ0_9GAMM</name>
<dbReference type="Proteomes" id="UP000002770">
    <property type="component" value="Unassembled WGS sequence"/>
</dbReference>
<keyword evidence="3 8" id="KW-0813">Transport</keyword>
<dbReference type="Pfam" id="PF12698">
    <property type="entry name" value="ABC2_membrane_3"/>
    <property type="match status" value="1"/>
</dbReference>
<feature type="transmembrane region" description="Helical" evidence="8">
    <location>
        <begin position="174"/>
        <end position="198"/>
    </location>
</feature>
<dbReference type="InterPro" id="IPR000412">
    <property type="entry name" value="ABC_2_transport"/>
</dbReference>
<feature type="transmembrane region" description="Helical" evidence="8">
    <location>
        <begin position="285"/>
        <end position="304"/>
    </location>
</feature>
<protein>
    <recommendedName>
        <fullName evidence="8">Transport permease protein</fullName>
    </recommendedName>
</protein>
<evidence type="ECO:0000313" key="10">
    <source>
        <dbReference type="EMBL" id="EHL30413.1"/>
    </source>
</evidence>
<comment type="similarity">
    <text evidence="2 8">Belongs to the ABC-2 integral membrane protein family.</text>
</comment>
<dbReference type="InterPro" id="IPR051449">
    <property type="entry name" value="ABC-2_transporter_component"/>
</dbReference>
<keyword evidence="5 8" id="KW-0812">Transmembrane</keyword>
<keyword evidence="7 8" id="KW-0472">Membrane</keyword>
<dbReference type="OrthoDB" id="9808686at2"/>
<evidence type="ECO:0000256" key="4">
    <source>
        <dbReference type="ARBA" id="ARBA00022475"/>
    </source>
</evidence>
<dbReference type="GO" id="GO:0043190">
    <property type="term" value="C:ATP-binding cassette (ABC) transporter complex"/>
    <property type="evidence" value="ECO:0007669"/>
    <property type="project" value="InterPro"/>
</dbReference>
<dbReference type="HOGENOM" id="CLU_039483_8_3_6"/>
<proteinExistence type="inferred from homology"/>
<feature type="transmembrane region" description="Helical" evidence="8">
    <location>
        <begin position="346"/>
        <end position="364"/>
    </location>
</feature>
<evidence type="ECO:0000259" key="9">
    <source>
        <dbReference type="PROSITE" id="PS51012"/>
    </source>
</evidence>
<accession>G9EQQ0</accession>
<dbReference type="FunCoup" id="G9EQQ0">
    <property type="interactions" value="130"/>
</dbReference>
<keyword evidence="11" id="KW-1185">Reference proteome</keyword>
<dbReference type="GO" id="GO:0140359">
    <property type="term" value="F:ABC-type transporter activity"/>
    <property type="evidence" value="ECO:0007669"/>
    <property type="project" value="InterPro"/>
</dbReference>
<comment type="subcellular location">
    <subcellularLocation>
        <location evidence="8">Cell inner membrane</location>
        <topology evidence="8">Multi-pass membrane protein</topology>
    </subcellularLocation>
    <subcellularLocation>
        <location evidence="1">Cell membrane</location>
        <topology evidence="1">Multi-pass membrane protein</topology>
    </subcellularLocation>
</comment>
<dbReference type="PANTHER" id="PTHR30294:SF44">
    <property type="entry name" value="MULTIDRUG ABC TRANSPORTER PERMEASE YBHR-RELATED"/>
    <property type="match status" value="1"/>
</dbReference>
<sequence>MFRRLLALIWKELQAQFHDSDSRRLLILPVILQVALFPFAATLEVKNNTIAIYNQDTGAYSVELMQRLAKAKSFTQLKMIHSIGEVHDTIDNQHALLVVTFPSDFSRKIASGKTTTLQAIFDGRRSNTAQIAASYVQEIVNNYQTDLQLQNMAHGPISTLIVHNWFNPNLEYRWFILPSLVAIITTLGCLIVTAMSVAREREQGTFEQLLVSPLTPGYIMMGKTIPALIISSMQASIILIVSIFLYRVPFQGSIMLLYLCLLCYALSLAGIGLFISSVSATQQQAFLGVFGFLMPAILLSGYVSPIENIPEPLQSITWLNPVRHFIVISKGIYLKGFDMALVWVDLWPLLIIASITLSLSYIMFKQYIK</sequence>
<reference evidence="10 11" key="1">
    <citation type="journal article" date="2011" name="BMC Genomics">
        <title>Insight into cross-talk between intra-amoebal pathogens.</title>
        <authorList>
            <person name="Gimenez G."/>
            <person name="Bertelli C."/>
            <person name="Moliner C."/>
            <person name="Robert C."/>
            <person name="Raoult D."/>
            <person name="Fournier P.E."/>
            <person name="Greub G."/>
        </authorList>
    </citation>
    <scope>NUCLEOTIDE SEQUENCE [LARGE SCALE GENOMIC DNA]</scope>
    <source>
        <strain evidence="10 11">LLAP12</strain>
    </source>
</reference>
<evidence type="ECO:0000256" key="8">
    <source>
        <dbReference type="RuleBase" id="RU361157"/>
    </source>
</evidence>
<dbReference type="EMBL" id="JH413831">
    <property type="protein sequence ID" value="EHL30413.1"/>
    <property type="molecule type" value="Genomic_DNA"/>
</dbReference>
<dbReference type="STRING" id="658187.LDG_7601"/>
<keyword evidence="6 8" id="KW-1133">Transmembrane helix</keyword>
<dbReference type="PROSITE" id="PS51012">
    <property type="entry name" value="ABC_TM2"/>
    <property type="match status" value="1"/>
</dbReference>
<dbReference type="AlphaFoldDB" id="G9EQQ0"/>
<dbReference type="InterPro" id="IPR013525">
    <property type="entry name" value="ABC2_TM"/>
</dbReference>
<evidence type="ECO:0000256" key="6">
    <source>
        <dbReference type="ARBA" id="ARBA00022989"/>
    </source>
</evidence>
<evidence type="ECO:0000313" key="11">
    <source>
        <dbReference type="Proteomes" id="UP000002770"/>
    </source>
</evidence>
<organism evidence="10 11">
    <name type="scientific">Legionella drancourtii LLAP12</name>
    <dbReference type="NCBI Taxonomy" id="658187"/>
    <lineage>
        <taxon>Bacteria</taxon>
        <taxon>Pseudomonadati</taxon>
        <taxon>Pseudomonadota</taxon>
        <taxon>Gammaproteobacteria</taxon>
        <taxon>Legionellales</taxon>
        <taxon>Legionellaceae</taxon>
        <taxon>Legionella</taxon>
    </lineage>
</organism>
<evidence type="ECO:0000256" key="1">
    <source>
        <dbReference type="ARBA" id="ARBA00004651"/>
    </source>
</evidence>
<dbReference type="InterPro" id="IPR047817">
    <property type="entry name" value="ABC2_TM_bact-type"/>
</dbReference>
<evidence type="ECO:0000256" key="7">
    <source>
        <dbReference type="ARBA" id="ARBA00023136"/>
    </source>
</evidence>
<dbReference type="PRINTS" id="PR00164">
    <property type="entry name" value="ABC2TRNSPORT"/>
</dbReference>
<feature type="transmembrane region" description="Helical" evidence="8">
    <location>
        <begin position="218"/>
        <end position="244"/>
    </location>
</feature>
<dbReference type="Gene3D" id="3.40.1710.10">
    <property type="entry name" value="abc type-2 transporter like domain"/>
    <property type="match status" value="1"/>
</dbReference>
<keyword evidence="4 8" id="KW-1003">Cell membrane</keyword>
<comment type="caution">
    <text evidence="8">Lacks conserved residue(s) required for the propagation of feature annotation.</text>
</comment>
<feature type="domain" description="ABC transmembrane type-2" evidence="9">
    <location>
        <begin position="129"/>
        <end position="367"/>
    </location>
</feature>